<dbReference type="EMBL" id="ANOG01000017">
    <property type="protein sequence ID" value="EMI22943.1"/>
    <property type="molecule type" value="Genomic_DNA"/>
</dbReference>
<dbReference type="PANTHER" id="PTHR35889:SF3">
    <property type="entry name" value="F-BOX DOMAIN-CONTAINING PROTEIN"/>
    <property type="match status" value="1"/>
</dbReference>
<protein>
    <submittedName>
        <fullName evidence="7">Cytochrome C, Planctomycete domain protein</fullName>
    </submittedName>
</protein>
<dbReference type="Proteomes" id="UP000011991">
    <property type="component" value="Unassembled WGS sequence"/>
</dbReference>
<dbReference type="GO" id="GO:0046872">
    <property type="term" value="F:metal ion binding"/>
    <property type="evidence" value="ECO:0007669"/>
    <property type="project" value="UniProtKB-KW"/>
</dbReference>
<evidence type="ECO:0000256" key="3">
    <source>
        <dbReference type="ARBA" id="ARBA00023004"/>
    </source>
</evidence>
<accession>M5RUC5</accession>
<sequence length="674" mass="74524">MSVFRNKVSVGESTRFDPLRVGANVVVTLVVLVLTTTLKAQTLEPVAQWRFDGESSLGTWWGKTGTIADGPRPPKYPGFESSNTAMSFAGHKGAILIKDHERGGATNVRFGAGDTFAFETWVKFRSIHAGQIVYVLGKGRHPAHGEDFGDDNQNYSIRFQGTAGAAKFGLLFTSEHPETHKRAWHRWWSKSVLPSTGWHHVALEFTFGKSDSLRAWIDGKPVKGEWDESGPTDLPPVQDADDLVIGTGFTRGASSSFQGWLDNLAIYRGSLDPAEIAERYRFVPPPPAVTPEMIPHGKVLVQISEDGVPKSNNWPDEPIVTETYHEDVFGLFELPHKYVATGVRGDRSNPSHLRASAIVNLPAGKHRLLVRGRGRGRLFIDGKNLLETPPRPHDPGGYQPLSVQDEYLDLGPDFRFAPPGNRDAWCEFETDGGEHFIILETMVGGVTGRSTFRPELGETVVAVSLEGSKSWSLLSAGDHAVPYTDEGWQAYESERRKVLAKMNADSRAERRDAHHEYWDRRRNAAAEWLANTAPVTVPELPLGYPAHNAIDHFIAARIAKVKQDSVQGETGGVDYFKQIRPLLESRCYDCHRGGKAKGDLRLDDHASVLTGGDYDGPAIVPGHVDQSALIDRITSDDEDVIMPPKGEPLTDEEVSLLRRWIQEGAVWPQFDVDS</sequence>
<feature type="domain" description="Cytochrome c" evidence="6">
    <location>
        <begin position="567"/>
        <end position="665"/>
    </location>
</feature>
<evidence type="ECO:0000313" key="8">
    <source>
        <dbReference type="Proteomes" id="UP000011991"/>
    </source>
</evidence>
<proteinExistence type="predicted"/>
<dbReference type="Pfam" id="PF07635">
    <property type="entry name" value="PSCyt1"/>
    <property type="match status" value="1"/>
</dbReference>
<dbReference type="InterPro" id="IPR036909">
    <property type="entry name" value="Cyt_c-like_dom_sf"/>
</dbReference>
<evidence type="ECO:0000313" key="7">
    <source>
        <dbReference type="EMBL" id="EMI22943.1"/>
    </source>
</evidence>
<dbReference type="RefSeq" id="WP_008690043.1">
    <property type="nucleotide sequence ID" value="NZ_ANOG01000017.1"/>
</dbReference>
<evidence type="ECO:0000256" key="2">
    <source>
        <dbReference type="ARBA" id="ARBA00022723"/>
    </source>
</evidence>
<dbReference type="GO" id="GO:0020037">
    <property type="term" value="F:heme binding"/>
    <property type="evidence" value="ECO:0007669"/>
    <property type="project" value="InterPro"/>
</dbReference>
<keyword evidence="5" id="KW-1133">Transmembrane helix</keyword>
<dbReference type="Pfam" id="PF13385">
    <property type="entry name" value="Laminin_G_3"/>
    <property type="match status" value="1"/>
</dbReference>
<dbReference type="InterPro" id="IPR013320">
    <property type="entry name" value="ConA-like_dom_sf"/>
</dbReference>
<feature type="non-terminal residue" evidence="7">
    <location>
        <position position="674"/>
    </location>
</feature>
<dbReference type="PANTHER" id="PTHR35889">
    <property type="entry name" value="CYCLOINULO-OLIGOSACCHARIDE FRUCTANOTRANSFERASE-RELATED"/>
    <property type="match status" value="1"/>
</dbReference>
<keyword evidence="5" id="KW-0472">Membrane</keyword>
<dbReference type="SUPFAM" id="SSF46626">
    <property type="entry name" value="Cytochrome c"/>
    <property type="match status" value="1"/>
</dbReference>
<dbReference type="InterPro" id="IPR011429">
    <property type="entry name" value="Cyt_c_Planctomycete-type"/>
</dbReference>
<dbReference type="Gene3D" id="2.60.120.200">
    <property type="match status" value="1"/>
</dbReference>
<dbReference type="InterPro" id="IPR009056">
    <property type="entry name" value="Cyt_c-like_dom"/>
</dbReference>
<keyword evidence="3 4" id="KW-0408">Iron</keyword>
<evidence type="ECO:0000256" key="4">
    <source>
        <dbReference type="PROSITE-ProRule" id="PRU00433"/>
    </source>
</evidence>
<dbReference type="GO" id="GO:0009055">
    <property type="term" value="F:electron transfer activity"/>
    <property type="evidence" value="ECO:0007669"/>
    <property type="project" value="InterPro"/>
</dbReference>
<dbReference type="AlphaFoldDB" id="M5RUC5"/>
<keyword evidence="2 4" id="KW-0479">Metal-binding</keyword>
<organism evidence="7 8">
    <name type="scientific">Rhodopirellula maiorica SM1</name>
    <dbReference type="NCBI Taxonomy" id="1265738"/>
    <lineage>
        <taxon>Bacteria</taxon>
        <taxon>Pseudomonadati</taxon>
        <taxon>Planctomycetota</taxon>
        <taxon>Planctomycetia</taxon>
        <taxon>Pirellulales</taxon>
        <taxon>Pirellulaceae</taxon>
        <taxon>Novipirellula</taxon>
    </lineage>
</organism>
<keyword evidence="8" id="KW-1185">Reference proteome</keyword>
<keyword evidence="5" id="KW-0812">Transmembrane</keyword>
<dbReference type="PROSITE" id="PS51007">
    <property type="entry name" value="CYTC"/>
    <property type="match status" value="1"/>
</dbReference>
<evidence type="ECO:0000256" key="5">
    <source>
        <dbReference type="SAM" id="Phobius"/>
    </source>
</evidence>
<comment type="caution">
    <text evidence="7">The sequence shown here is derived from an EMBL/GenBank/DDBJ whole genome shotgun (WGS) entry which is preliminary data.</text>
</comment>
<evidence type="ECO:0000259" key="6">
    <source>
        <dbReference type="PROSITE" id="PS51007"/>
    </source>
</evidence>
<dbReference type="SUPFAM" id="SSF49899">
    <property type="entry name" value="Concanavalin A-like lectins/glucanases"/>
    <property type="match status" value="1"/>
</dbReference>
<name>M5RUC5_9BACT</name>
<keyword evidence="1 4" id="KW-0349">Heme</keyword>
<reference evidence="7 8" key="1">
    <citation type="journal article" date="2013" name="Mar. Genomics">
        <title>Expression of sulfatases in Rhodopirellula baltica and the diversity of sulfatases in the genus Rhodopirellula.</title>
        <authorList>
            <person name="Wegner C.E."/>
            <person name="Richter-Heitmann T."/>
            <person name="Klindworth A."/>
            <person name="Klockow C."/>
            <person name="Richter M."/>
            <person name="Achstetter T."/>
            <person name="Glockner F.O."/>
            <person name="Harder J."/>
        </authorList>
    </citation>
    <scope>NUCLEOTIDE SEQUENCE [LARGE SCALE GENOMIC DNA]</scope>
    <source>
        <strain evidence="7 8">SM1</strain>
    </source>
</reference>
<evidence type="ECO:0000256" key="1">
    <source>
        <dbReference type="ARBA" id="ARBA00022617"/>
    </source>
</evidence>
<gene>
    <name evidence="7" type="ORF">RMSM_00147</name>
</gene>
<feature type="transmembrane region" description="Helical" evidence="5">
    <location>
        <begin position="21"/>
        <end position="38"/>
    </location>
</feature>